<dbReference type="PANTHER" id="PTHR43214">
    <property type="entry name" value="TWO-COMPONENT RESPONSE REGULATOR"/>
    <property type="match status" value="1"/>
</dbReference>
<proteinExistence type="predicted"/>
<accession>A0ABY3WYF7</accession>
<dbReference type="SMART" id="SM00448">
    <property type="entry name" value="REC"/>
    <property type="match status" value="1"/>
</dbReference>
<feature type="domain" description="Response regulatory" evidence="3">
    <location>
        <begin position="3"/>
        <end position="119"/>
    </location>
</feature>
<dbReference type="InterPro" id="IPR011006">
    <property type="entry name" value="CheY-like_superfamily"/>
</dbReference>
<protein>
    <submittedName>
        <fullName evidence="4">Response regulator</fullName>
    </submittedName>
</protein>
<gene>
    <name evidence="4" type="ORF">J4032_28100</name>
</gene>
<evidence type="ECO:0000256" key="1">
    <source>
        <dbReference type="ARBA" id="ARBA00023125"/>
    </source>
</evidence>
<evidence type="ECO:0000256" key="2">
    <source>
        <dbReference type="PROSITE-ProRule" id="PRU00169"/>
    </source>
</evidence>
<evidence type="ECO:0000313" key="4">
    <source>
        <dbReference type="EMBL" id="UNM14813.1"/>
    </source>
</evidence>
<dbReference type="Pfam" id="PF00072">
    <property type="entry name" value="Response_reg"/>
    <property type="match status" value="1"/>
</dbReference>
<dbReference type="PANTHER" id="PTHR43214:SF42">
    <property type="entry name" value="TRANSCRIPTIONAL REGULATORY PROTEIN DESR"/>
    <property type="match status" value="1"/>
</dbReference>
<sequence>MIRVLLAEGQGTVHGALGLLLGLEKDIDVVAQVGRGDEIVDAALTARPDVALLDVDLPGLGGLDAAARLHDEAPECRVLMLTTVARPDQLRRALAGGAAGILVKDGPVTELTAAIRAVLRGETVIDPALAPPD</sequence>
<keyword evidence="5" id="KW-1185">Reference proteome</keyword>
<keyword evidence="2" id="KW-0597">Phosphoprotein</keyword>
<dbReference type="InterPro" id="IPR039420">
    <property type="entry name" value="WalR-like"/>
</dbReference>
<organism evidence="4 5">
    <name type="scientific">Streptomyces formicae</name>
    <dbReference type="NCBI Taxonomy" id="1616117"/>
    <lineage>
        <taxon>Bacteria</taxon>
        <taxon>Bacillati</taxon>
        <taxon>Actinomycetota</taxon>
        <taxon>Actinomycetes</taxon>
        <taxon>Kitasatosporales</taxon>
        <taxon>Streptomycetaceae</taxon>
        <taxon>Streptomyces</taxon>
    </lineage>
</organism>
<name>A0ABY3WYF7_9ACTN</name>
<evidence type="ECO:0000259" key="3">
    <source>
        <dbReference type="PROSITE" id="PS50110"/>
    </source>
</evidence>
<dbReference type="Gene3D" id="3.40.50.2300">
    <property type="match status" value="1"/>
</dbReference>
<dbReference type="PROSITE" id="PS50110">
    <property type="entry name" value="RESPONSE_REGULATORY"/>
    <property type="match status" value="1"/>
</dbReference>
<evidence type="ECO:0000313" key="5">
    <source>
        <dbReference type="Proteomes" id="UP000828924"/>
    </source>
</evidence>
<keyword evidence="1" id="KW-0238">DNA-binding</keyword>
<feature type="modified residue" description="4-aspartylphosphate" evidence="2">
    <location>
        <position position="54"/>
    </location>
</feature>
<dbReference type="InterPro" id="IPR001789">
    <property type="entry name" value="Sig_transdc_resp-reg_receiver"/>
</dbReference>
<dbReference type="SUPFAM" id="SSF52172">
    <property type="entry name" value="CheY-like"/>
    <property type="match status" value="1"/>
</dbReference>
<dbReference type="Proteomes" id="UP000828924">
    <property type="component" value="Chromosome"/>
</dbReference>
<reference evidence="4 5" key="1">
    <citation type="submission" date="2021-03" db="EMBL/GenBank/DDBJ databases">
        <title>Complete genome of Streptomyces formicae strain 1H-GS9 (DSM 100524).</title>
        <authorList>
            <person name="Atanasov K.E."/>
            <person name="Altabella T."/>
            <person name="Ferrer A."/>
        </authorList>
    </citation>
    <scope>NUCLEOTIDE SEQUENCE [LARGE SCALE GENOMIC DNA]</scope>
    <source>
        <strain evidence="4 5">1H-GS9</strain>
    </source>
</reference>
<dbReference type="EMBL" id="CP071872">
    <property type="protein sequence ID" value="UNM14813.1"/>
    <property type="molecule type" value="Genomic_DNA"/>
</dbReference>